<reference evidence="1" key="1">
    <citation type="submission" date="2022-08" db="UniProtKB">
        <authorList>
            <consortium name="EnsemblMetazoa"/>
        </authorList>
    </citation>
    <scope>IDENTIFICATION</scope>
    <source>
        <strain evidence="1">Dongola</strain>
    </source>
</reference>
<sequence length="66" mass="7219">MSCIRLAARCLYISSWSASMPALRLGELASCSAVKYHLESSFLLVVPLALPLPEAIEDDAFFAKPF</sequence>
<dbReference type="VEuPathDB" id="VectorBase:AARA014731"/>
<evidence type="ECO:0000313" key="1">
    <source>
        <dbReference type="EnsemblMetazoa" id="AARA014731-PA"/>
    </source>
</evidence>
<dbReference type="EnsemblMetazoa" id="AARA014731-RA">
    <property type="protein sequence ID" value="AARA014731-PA"/>
    <property type="gene ID" value="AARA014731"/>
</dbReference>
<protein>
    <submittedName>
        <fullName evidence="1">Uncharacterized protein</fullName>
    </submittedName>
</protein>
<dbReference type="AlphaFoldDB" id="A0A182IGZ6"/>
<organism evidence="1 2">
    <name type="scientific">Anopheles arabiensis</name>
    <name type="common">Mosquito</name>
    <dbReference type="NCBI Taxonomy" id="7173"/>
    <lineage>
        <taxon>Eukaryota</taxon>
        <taxon>Metazoa</taxon>
        <taxon>Ecdysozoa</taxon>
        <taxon>Arthropoda</taxon>
        <taxon>Hexapoda</taxon>
        <taxon>Insecta</taxon>
        <taxon>Pterygota</taxon>
        <taxon>Neoptera</taxon>
        <taxon>Endopterygota</taxon>
        <taxon>Diptera</taxon>
        <taxon>Nematocera</taxon>
        <taxon>Culicoidea</taxon>
        <taxon>Culicidae</taxon>
        <taxon>Anophelinae</taxon>
        <taxon>Anopheles</taxon>
    </lineage>
</organism>
<dbReference type="EMBL" id="APCN01002346">
    <property type="status" value="NOT_ANNOTATED_CDS"/>
    <property type="molecule type" value="Genomic_DNA"/>
</dbReference>
<dbReference type="Proteomes" id="UP000075840">
    <property type="component" value="Unassembled WGS sequence"/>
</dbReference>
<evidence type="ECO:0000313" key="2">
    <source>
        <dbReference type="Proteomes" id="UP000075840"/>
    </source>
</evidence>
<accession>A0A182IGZ6</accession>
<proteinExistence type="predicted"/>
<keyword evidence="2" id="KW-1185">Reference proteome</keyword>
<name>A0A182IGZ6_ANOAR</name>